<comment type="caution">
    <text evidence="2">The sequence shown here is derived from an EMBL/GenBank/DDBJ whole genome shotgun (WGS) entry which is preliminary data.</text>
</comment>
<evidence type="ECO:0000313" key="2">
    <source>
        <dbReference type="EMBL" id="CAA7262224.1"/>
    </source>
</evidence>
<accession>A0A8S0W4L9</accession>
<keyword evidence="3" id="KW-1185">Reference proteome</keyword>
<reference evidence="2 3" key="1">
    <citation type="submission" date="2020-01" db="EMBL/GenBank/DDBJ databases">
        <authorList>
            <person name="Gupta K D."/>
        </authorList>
    </citation>
    <scope>NUCLEOTIDE SEQUENCE [LARGE SCALE GENOMIC DNA]</scope>
</reference>
<sequence length="148" mass="16560">MSNCPRWTEMGSGGDLLSQTSTVRPVNDRPLPFHRHCTNCHLAAFALIFLQPVPLPHRSSSSPMEQALRLRIIHSRLCDLSTHSYCADNIVGVAEARLVGSDVRSRCSSFYQQGPTRFRHIDSNALLRANPLRTYTIRSSTADQTLPE</sequence>
<evidence type="ECO:0000256" key="1">
    <source>
        <dbReference type="SAM" id="MobiDB-lite"/>
    </source>
</evidence>
<dbReference type="EMBL" id="CACVBS010000035">
    <property type="protein sequence ID" value="CAA7262224.1"/>
    <property type="molecule type" value="Genomic_DNA"/>
</dbReference>
<feature type="region of interest" description="Disordered" evidence="1">
    <location>
        <begin position="1"/>
        <end position="21"/>
    </location>
</feature>
<proteinExistence type="predicted"/>
<gene>
    <name evidence="2" type="ORF">AAE3_LOCUS4236</name>
</gene>
<protein>
    <submittedName>
        <fullName evidence="2">Uncharacterized protein</fullName>
    </submittedName>
</protein>
<organism evidence="2 3">
    <name type="scientific">Cyclocybe aegerita</name>
    <name type="common">Black poplar mushroom</name>
    <name type="synonym">Agrocybe aegerita</name>
    <dbReference type="NCBI Taxonomy" id="1973307"/>
    <lineage>
        <taxon>Eukaryota</taxon>
        <taxon>Fungi</taxon>
        <taxon>Dikarya</taxon>
        <taxon>Basidiomycota</taxon>
        <taxon>Agaricomycotina</taxon>
        <taxon>Agaricomycetes</taxon>
        <taxon>Agaricomycetidae</taxon>
        <taxon>Agaricales</taxon>
        <taxon>Agaricineae</taxon>
        <taxon>Bolbitiaceae</taxon>
        <taxon>Cyclocybe</taxon>
    </lineage>
</organism>
<dbReference type="Proteomes" id="UP000467700">
    <property type="component" value="Unassembled WGS sequence"/>
</dbReference>
<name>A0A8S0W4L9_CYCAE</name>
<dbReference type="AlphaFoldDB" id="A0A8S0W4L9"/>
<evidence type="ECO:0000313" key="3">
    <source>
        <dbReference type="Proteomes" id="UP000467700"/>
    </source>
</evidence>